<evidence type="ECO:0000256" key="1">
    <source>
        <dbReference type="ARBA" id="ARBA00004167"/>
    </source>
</evidence>
<reference evidence="7" key="2">
    <citation type="submission" date="2025-09" db="UniProtKB">
        <authorList>
            <consortium name="Ensembl"/>
        </authorList>
    </citation>
    <scope>IDENTIFICATION</scope>
</reference>
<organism evidence="7 8">
    <name type="scientific">Zonotrichia albicollis</name>
    <name type="common">White-throated sparrow</name>
    <name type="synonym">Fringilla albicollis</name>
    <dbReference type="NCBI Taxonomy" id="44394"/>
    <lineage>
        <taxon>Eukaryota</taxon>
        <taxon>Metazoa</taxon>
        <taxon>Chordata</taxon>
        <taxon>Craniata</taxon>
        <taxon>Vertebrata</taxon>
        <taxon>Euteleostomi</taxon>
        <taxon>Archelosauria</taxon>
        <taxon>Archosauria</taxon>
        <taxon>Dinosauria</taxon>
        <taxon>Saurischia</taxon>
        <taxon>Theropoda</taxon>
        <taxon>Coelurosauria</taxon>
        <taxon>Aves</taxon>
        <taxon>Neognathae</taxon>
        <taxon>Neoaves</taxon>
        <taxon>Telluraves</taxon>
        <taxon>Australaves</taxon>
        <taxon>Passeriformes</taxon>
        <taxon>Passerellidae</taxon>
        <taxon>Zonotrichia</taxon>
    </lineage>
</organism>
<dbReference type="Proteomes" id="UP000694413">
    <property type="component" value="Unassembled WGS sequence"/>
</dbReference>
<name>A0A8D2M0K1_ZONAL</name>
<evidence type="ECO:0000256" key="4">
    <source>
        <dbReference type="ARBA" id="ARBA00023136"/>
    </source>
</evidence>
<evidence type="ECO:0000256" key="5">
    <source>
        <dbReference type="ARBA" id="ARBA00023157"/>
    </source>
</evidence>
<dbReference type="Ensembl" id="ENSZALT00000000306.1">
    <property type="protein sequence ID" value="ENSZALP00000000195.1"/>
    <property type="gene ID" value="ENSZALG00000000229.1"/>
</dbReference>
<keyword evidence="6" id="KW-0325">Glycoprotein</keyword>
<dbReference type="InterPro" id="IPR040012">
    <property type="entry name" value="CD200R"/>
</dbReference>
<sequence>SYCPWRSQLLGSLSHILFFFSSGHNSSSLVMTVGNSSVLNCSFKGNITLLKWTIIPKAGGLCTLVYRICLLPLRLGLAQEGNNSCGVASAEGNFHKRYHLTVLGKECAKVELQGSPVCEAAAGKPPAQLSWAPEGSSTAEERCHDNGTVTVLSKFTACSTRVTNVTTCMVSHPAGNWSQSIACCPSGELPFVLSVFRALISPLFMYQANMSGIGRIATGNVAAEFPVRNFLGGGRINTGTVRTIKPFVKL</sequence>
<keyword evidence="2" id="KW-0812">Transmembrane</keyword>
<dbReference type="GO" id="GO:0150077">
    <property type="term" value="P:regulation of neuroinflammatory response"/>
    <property type="evidence" value="ECO:0007669"/>
    <property type="project" value="InterPro"/>
</dbReference>
<evidence type="ECO:0000256" key="3">
    <source>
        <dbReference type="ARBA" id="ARBA00022989"/>
    </source>
</evidence>
<evidence type="ECO:0000256" key="2">
    <source>
        <dbReference type="ARBA" id="ARBA00022692"/>
    </source>
</evidence>
<dbReference type="SUPFAM" id="SSF48726">
    <property type="entry name" value="Immunoglobulin"/>
    <property type="match status" value="1"/>
</dbReference>
<evidence type="ECO:0000256" key="6">
    <source>
        <dbReference type="ARBA" id="ARBA00023180"/>
    </source>
</evidence>
<dbReference type="InterPro" id="IPR013783">
    <property type="entry name" value="Ig-like_fold"/>
</dbReference>
<dbReference type="InterPro" id="IPR036179">
    <property type="entry name" value="Ig-like_dom_sf"/>
</dbReference>
<accession>A0A8D2M0K1</accession>
<comment type="subcellular location">
    <subcellularLocation>
        <location evidence="1">Membrane</location>
        <topology evidence="1">Single-pass membrane protein</topology>
    </subcellularLocation>
</comment>
<dbReference type="PANTHER" id="PTHR21462">
    <property type="entry name" value="CELL SURFACE GLYCOPROTEIN OX2 RECEPTOR PRECURSOR"/>
    <property type="match status" value="1"/>
</dbReference>
<dbReference type="AlphaFoldDB" id="A0A8D2M0K1"/>
<evidence type="ECO:0000313" key="7">
    <source>
        <dbReference type="Ensembl" id="ENSZALP00000000195.1"/>
    </source>
</evidence>
<dbReference type="Gene3D" id="2.60.40.10">
    <property type="entry name" value="Immunoglobulins"/>
    <property type="match status" value="1"/>
</dbReference>
<protein>
    <recommendedName>
        <fullName evidence="9">Ig-like domain-containing protein</fullName>
    </recommendedName>
</protein>
<dbReference type="GO" id="GO:0038023">
    <property type="term" value="F:signaling receptor activity"/>
    <property type="evidence" value="ECO:0007669"/>
    <property type="project" value="InterPro"/>
</dbReference>
<keyword evidence="4" id="KW-0472">Membrane</keyword>
<evidence type="ECO:0008006" key="9">
    <source>
        <dbReference type="Google" id="ProtNLM"/>
    </source>
</evidence>
<proteinExistence type="predicted"/>
<keyword evidence="5" id="KW-1015">Disulfide bond</keyword>
<keyword evidence="8" id="KW-1185">Reference proteome</keyword>
<reference evidence="7" key="1">
    <citation type="submission" date="2025-08" db="UniProtKB">
        <authorList>
            <consortium name="Ensembl"/>
        </authorList>
    </citation>
    <scope>IDENTIFICATION</scope>
</reference>
<evidence type="ECO:0000313" key="8">
    <source>
        <dbReference type="Proteomes" id="UP000694413"/>
    </source>
</evidence>
<dbReference type="PANTHER" id="PTHR21462:SF2">
    <property type="entry name" value="CELL SURFACE GLYCOPROTEIN CD200 RECEPTOR 2"/>
    <property type="match status" value="1"/>
</dbReference>
<dbReference type="GO" id="GO:0009897">
    <property type="term" value="C:external side of plasma membrane"/>
    <property type="evidence" value="ECO:0007669"/>
    <property type="project" value="TreeGrafter"/>
</dbReference>
<keyword evidence="3" id="KW-1133">Transmembrane helix</keyword>